<dbReference type="PANTHER" id="PTHR43133">
    <property type="entry name" value="RNA POLYMERASE ECF-TYPE SIGMA FACTO"/>
    <property type="match status" value="1"/>
</dbReference>
<accession>A0A932YXB7</accession>
<evidence type="ECO:0000259" key="5">
    <source>
        <dbReference type="Pfam" id="PF04542"/>
    </source>
</evidence>
<evidence type="ECO:0000313" key="8">
    <source>
        <dbReference type="Proteomes" id="UP000756703"/>
    </source>
</evidence>
<comment type="caution">
    <text evidence="7">The sequence shown here is derived from an EMBL/GenBank/DDBJ whole genome shotgun (WGS) entry which is preliminary data.</text>
</comment>
<keyword evidence="3" id="KW-0731">Sigma factor</keyword>
<dbReference type="InterPro" id="IPR013249">
    <property type="entry name" value="RNA_pol_sigma70_r4_t2"/>
</dbReference>
<dbReference type="InterPro" id="IPR036388">
    <property type="entry name" value="WH-like_DNA-bd_sf"/>
</dbReference>
<evidence type="ECO:0000256" key="2">
    <source>
        <dbReference type="ARBA" id="ARBA00023015"/>
    </source>
</evidence>
<dbReference type="AlphaFoldDB" id="A0A932YXB7"/>
<organism evidence="7 8">
    <name type="scientific">Candidatus Sungiibacteriota bacterium</name>
    <dbReference type="NCBI Taxonomy" id="2750080"/>
    <lineage>
        <taxon>Bacteria</taxon>
        <taxon>Candidatus Sungiibacteriota</taxon>
    </lineage>
</organism>
<dbReference type="InterPro" id="IPR013325">
    <property type="entry name" value="RNA_pol_sigma_r2"/>
</dbReference>
<evidence type="ECO:0000259" key="6">
    <source>
        <dbReference type="Pfam" id="PF08281"/>
    </source>
</evidence>
<dbReference type="InterPro" id="IPR039425">
    <property type="entry name" value="RNA_pol_sigma-70-like"/>
</dbReference>
<dbReference type="SUPFAM" id="SSF88659">
    <property type="entry name" value="Sigma3 and sigma4 domains of RNA polymerase sigma factors"/>
    <property type="match status" value="1"/>
</dbReference>
<evidence type="ECO:0000256" key="1">
    <source>
        <dbReference type="ARBA" id="ARBA00010641"/>
    </source>
</evidence>
<evidence type="ECO:0000313" key="7">
    <source>
        <dbReference type="EMBL" id="MBI4132795.1"/>
    </source>
</evidence>
<dbReference type="Pfam" id="PF04542">
    <property type="entry name" value="Sigma70_r2"/>
    <property type="match status" value="1"/>
</dbReference>
<keyword evidence="2" id="KW-0805">Transcription regulation</keyword>
<dbReference type="InterPro" id="IPR007627">
    <property type="entry name" value="RNA_pol_sigma70_r2"/>
</dbReference>
<reference evidence="7" key="1">
    <citation type="submission" date="2020-07" db="EMBL/GenBank/DDBJ databases">
        <title>Huge and variable diversity of episymbiotic CPR bacteria and DPANN archaea in groundwater ecosystems.</title>
        <authorList>
            <person name="He C.Y."/>
            <person name="Keren R."/>
            <person name="Whittaker M."/>
            <person name="Farag I.F."/>
            <person name="Doudna J."/>
            <person name="Cate J.H.D."/>
            <person name="Banfield J.F."/>
        </authorList>
    </citation>
    <scope>NUCLEOTIDE SEQUENCE</scope>
    <source>
        <strain evidence="7">NC_groundwater_1225_Ag_S-0.1um_56_177</strain>
    </source>
</reference>
<dbReference type="GO" id="GO:0006352">
    <property type="term" value="P:DNA-templated transcription initiation"/>
    <property type="evidence" value="ECO:0007669"/>
    <property type="project" value="InterPro"/>
</dbReference>
<dbReference type="SUPFAM" id="SSF88946">
    <property type="entry name" value="Sigma2 domain of RNA polymerase sigma factors"/>
    <property type="match status" value="1"/>
</dbReference>
<comment type="similarity">
    <text evidence="1">Belongs to the sigma-70 factor family. ECF subfamily.</text>
</comment>
<proteinExistence type="inferred from homology"/>
<keyword evidence="4" id="KW-0804">Transcription</keyword>
<feature type="domain" description="RNA polymerase sigma-70 region 2" evidence="5">
    <location>
        <begin position="41"/>
        <end position="110"/>
    </location>
</feature>
<dbReference type="InterPro" id="IPR013324">
    <property type="entry name" value="RNA_pol_sigma_r3/r4-like"/>
</dbReference>
<dbReference type="GO" id="GO:0016987">
    <property type="term" value="F:sigma factor activity"/>
    <property type="evidence" value="ECO:0007669"/>
    <property type="project" value="UniProtKB-KW"/>
</dbReference>
<dbReference type="GO" id="GO:0003677">
    <property type="term" value="F:DNA binding"/>
    <property type="evidence" value="ECO:0007669"/>
    <property type="project" value="InterPro"/>
</dbReference>
<dbReference type="NCBIfam" id="TIGR02937">
    <property type="entry name" value="sigma70-ECF"/>
    <property type="match status" value="1"/>
</dbReference>
<dbReference type="Proteomes" id="UP000756703">
    <property type="component" value="Unassembled WGS sequence"/>
</dbReference>
<dbReference type="InterPro" id="IPR014284">
    <property type="entry name" value="RNA_pol_sigma-70_dom"/>
</dbReference>
<dbReference type="PANTHER" id="PTHR43133:SF51">
    <property type="entry name" value="RNA POLYMERASE SIGMA FACTOR"/>
    <property type="match status" value="1"/>
</dbReference>
<dbReference type="Pfam" id="PF08281">
    <property type="entry name" value="Sigma70_r4_2"/>
    <property type="match status" value="1"/>
</dbReference>
<protein>
    <submittedName>
        <fullName evidence="7">Sigma-70 family RNA polymerase sigma factor</fullName>
    </submittedName>
</protein>
<dbReference type="Gene3D" id="1.10.1740.10">
    <property type="match status" value="1"/>
</dbReference>
<name>A0A932YXB7_9BACT</name>
<feature type="domain" description="RNA polymerase sigma factor 70 region 4 type 2" evidence="6">
    <location>
        <begin position="147"/>
        <end position="195"/>
    </location>
</feature>
<dbReference type="Gene3D" id="1.10.10.10">
    <property type="entry name" value="Winged helix-like DNA-binding domain superfamily/Winged helix DNA-binding domain"/>
    <property type="match status" value="1"/>
</dbReference>
<dbReference type="EMBL" id="JACQMI010000013">
    <property type="protein sequence ID" value="MBI4132795.1"/>
    <property type="molecule type" value="Genomic_DNA"/>
</dbReference>
<evidence type="ECO:0000256" key="3">
    <source>
        <dbReference type="ARBA" id="ARBA00023082"/>
    </source>
</evidence>
<gene>
    <name evidence="7" type="ORF">HY473_01745</name>
</gene>
<sequence length="203" mass="23245">MARELLTTDEASPETTPPLAAIPDEIILHSAQEKPALFSILIDRYQAPFLRLAQRVVRDRGDSEDIVQEAFIKIYRYAHRFKKGQDRKFSSWAYKIVLNTAITHYHKAKKREWLLPDPAGSGMDPTADEAHAQFRALVLDRETEAVVHSVLEVMPEELAGLLRAYYLEDKSYQTIAVREGISIGALKMKLFRARKLFKKFLTS</sequence>
<evidence type="ECO:0000256" key="4">
    <source>
        <dbReference type="ARBA" id="ARBA00023163"/>
    </source>
</evidence>